<comment type="function">
    <text evidence="4">Component of the proteasome, a multicatalytic proteinase complex which is characterized by its ability to cleave peptides with Arg, Phe, Tyr, Leu, and Glu adjacent to the leaving group at neutral or slightly basic pH. The proteasome has an ATP-dependent proteolytic activity.</text>
</comment>
<dbReference type="GO" id="GO:0005634">
    <property type="term" value="C:nucleus"/>
    <property type="evidence" value="ECO:0007669"/>
    <property type="project" value="UniProtKB-SubCell"/>
</dbReference>
<dbReference type="GO" id="GO:0005839">
    <property type="term" value="C:proteasome core complex"/>
    <property type="evidence" value="ECO:0007669"/>
    <property type="project" value="InterPro"/>
</dbReference>
<dbReference type="PROSITE" id="PS00854">
    <property type="entry name" value="PROTEASOME_BETA_1"/>
    <property type="match status" value="1"/>
</dbReference>
<evidence type="ECO:0000256" key="5">
    <source>
        <dbReference type="SAM" id="MobiDB-lite"/>
    </source>
</evidence>
<dbReference type="InterPro" id="IPR023333">
    <property type="entry name" value="Proteasome_suB-type"/>
</dbReference>
<dbReference type="InterPro" id="IPR001353">
    <property type="entry name" value="Proteasome_sua/b"/>
</dbReference>
<organism evidence="6 7">
    <name type="scientific">Chlorella sorokiniana</name>
    <name type="common">Freshwater green alga</name>
    <dbReference type="NCBI Taxonomy" id="3076"/>
    <lineage>
        <taxon>Eukaryota</taxon>
        <taxon>Viridiplantae</taxon>
        <taxon>Chlorophyta</taxon>
        <taxon>core chlorophytes</taxon>
        <taxon>Trebouxiophyceae</taxon>
        <taxon>Chlorellales</taxon>
        <taxon>Chlorellaceae</taxon>
        <taxon>Chlorella clade</taxon>
        <taxon>Chlorella</taxon>
    </lineage>
</organism>
<comment type="subcellular location">
    <subcellularLocation>
        <location evidence="4">Cytoplasm</location>
    </subcellularLocation>
    <subcellularLocation>
        <location evidence="4">Nucleus</location>
    </subcellularLocation>
</comment>
<reference evidence="6 7" key="1">
    <citation type="journal article" date="2018" name="Plant J.">
        <title>Genome sequences of Chlorella sorokiniana UTEX 1602 and Micractinium conductrix SAG 241.80: implications to maltose excretion by a green alga.</title>
        <authorList>
            <person name="Arriola M.B."/>
            <person name="Velmurugan N."/>
            <person name="Zhang Y."/>
            <person name="Plunkett M.H."/>
            <person name="Hondzo H."/>
            <person name="Barney B.M."/>
        </authorList>
    </citation>
    <scope>NUCLEOTIDE SEQUENCE [LARGE SCALE GENOMIC DNA]</scope>
    <source>
        <strain evidence="7">UTEX 1602</strain>
    </source>
</reference>
<dbReference type="PANTHER" id="PTHR32194">
    <property type="entry name" value="METALLOPROTEASE TLDD"/>
    <property type="match status" value="1"/>
</dbReference>
<keyword evidence="3 4" id="KW-0539">Nucleus</keyword>
<evidence type="ECO:0000256" key="4">
    <source>
        <dbReference type="RuleBase" id="RU004203"/>
    </source>
</evidence>
<dbReference type="SUPFAM" id="SSF56235">
    <property type="entry name" value="N-terminal nucleophile aminohydrolases (Ntn hydrolases)"/>
    <property type="match status" value="1"/>
</dbReference>
<proteinExistence type="inferred from homology"/>
<dbReference type="PANTHER" id="PTHR32194:SF2">
    <property type="entry name" value="PROTEASOME SUBUNIT BETA TYPE-1"/>
    <property type="match status" value="1"/>
</dbReference>
<dbReference type="AlphaFoldDB" id="A0A2P6TE46"/>
<dbReference type="GO" id="GO:0005737">
    <property type="term" value="C:cytoplasm"/>
    <property type="evidence" value="ECO:0007669"/>
    <property type="project" value="UniProtKB-SubCell"/>
</dbReference>
<evidence type="ECO:0000313" key="7">
    <source>
        <dbReference type="Proteomes" id="UP000239899"/>
    </source>
</evidence>
<dbReference type="STRING" id="3076.A0A2P6TE46"/>
<evidence type="ECO:0000256" key="1">
    <source>
        <dbReference type="ARBA" id="ARBA00022490"/>
    </source>
</evidence>
<dbReference type="InterPro" id="IPR029055">
    <property type="entry name" value="Ntn_hydrolases_N"/>
</dbReference>
<gene>
    <name evidence="6" type="ORF">C2E21_8575</name>
</gene>
<dbReference type="Pfam" id="PF00227">
    <property type="entry name" value="Proteasome"/>
    <property type="match status" value="1"/>
</dbReference>
<keyword evidence="7" id="KW-1185">Reference proteome</keyword>
<evidence type="ECO:0000256" key="3">
    <source>
        <dbReference type="ARBA" id="ARBA00023242"/>
    </source>
</evidence>
<dbReference type="OrthoDB" id="268479at2759"/>
<sequence>MASALPMRAQVPSVGGEHRQHASWSPYDDNGGTVVAVAGDDYCVVAASTRMSTGYSILTRDKTKILRLNPKCVVASAGMQADMETLHKMLHMRHVTYQFNHRKPMSCPATAQLLSNTLYYKRFFPYYTFNLCAGLDEEGKGAVYTYDAIGSYERVGYGCQGSGKELIQPVLDNQLKAASPLVLPQQQWLSSLPLEQAVDLVKGAFVSAGERDIYTGDDVEILIITKEGVRTDRLELKRD</sequence>
<dbReference type="Proteomes" id="UP000239899">
    <property type="component" value="Unassembled WGS sequence"/>
</dbReference>
<evidence type="ECO:0000313" key="6">
    <source>
        <dbReference type="EMBL" id="PRW20914.1"/>
    </source>
</evidence>
<comment type="caution">
    <text evidence="6">The sequence shown here is derived from an EMBL/GenBank/DDBJ whole genome shotgun (WGS) entry which is preliminary data.</text>
</comment>
<feature type="region of interest" description="Disordered" evidence="5">
    <location>
        <begin position="1"/>
        <end position="25"/>
    </location>
</feature>
<name>A0A2P6TE46_CHLSO</name>
<evidence type="ECO:0000256" key="2">
    <source>
        <dbReference type="ARBA" id="ARBA00022942"/>
    </source>
</evidence>
<dbReference type="EMBL" id="LHPG02000021">
    <property type="protein sequence ID" value="PRW20914.1"/>
    <property type="molecule type" value="Genomic_DNA"/>
</dbReference>
<dbReference type="Gene3D" id="3.60.20.10">
    <property type="entry name" value="Glutamine Phosphoribosylpyrophosphate, subunit 1, domain 1"/>
    <property type="match status" value="1"/>
</dbReference>
<dbReference type="InterPro" id="IPR016050">
    <property type="entry name" value="Proteasome_bsu_CS"/>
</dbReference>
<keyword evidence="2 4" id="KW-0647">Proteasome</keyword>
<keyword evidence="1 4" id="KW-0963">Cytoplasm</keyword>
<comment type="similarity">
    <text evidence="4">Belongs to the peptidase T1B family.</text>
</comment>
<dbReference type="PROSITE" id="PS51476">
    <property type="entry name" value="PROTEASOME_BETA_2"/>
    <property type="match status" value="1"/>
</dbReference>
<dbReference type="GO" id="GO:0051603">
    <property type="term" value="P:proteolysis involved in protein catabolic process"/>
    <property type="evidence" value="ECO:0007669"/>
    <property type="project" value="InterPro"/>
</dbReference>
<dbReference type="FunFam" id="3.60.20.10:FF:000027">
    <property type="entry name" value="Proteasome subunit beta type-6"/>
    <property type="match status" value="1"/>
</dbReference>
<protein>
    <recommendedName>
        <fullName evidence="4">Proteasome subunit beta</fullName>
    </recommendedName>
</protein>
<comment type="subunit">
    <text evidence="4">Component of the proteasome complex.</text>
</comment>
<dbReference type="CDD" id="cd03757">
    <property type="entry name" value="proteasome_beta_type_1"/>
    <property type="match status" value="1"/>
</dbReference>
<accession>A0A2P6TE46</accession>